<evidence type="ECO:0000313" key="2">
    <source>
        <dbReference type="Proteomes" id="UP000186922"/>
    </source>
</evidence>
<reference evidence="1 2" key="1">
    <citation type="journal article" date="2016" name="Nat. Commun.">
        <title>Extremotolerant tardigrade genome and improved radiotolerance of human cultured cells by tardigrade-unique protein.</title>
        <authorList>
            <person name="Hashimoto T."/>
            <person name="Horikawa D.D."/>
            <person name="Saito Y."/>
            <person name="Kuwahara H."/>
            <person name="Kozuka-Hata H."/>
            <person name="Shin-I T."/>
            <person name="Minakuchi Y."/>
            <person name="Ohishi K."/>
            <person name="Motoyama A."/>
            <person name="Aizu T."/>
            <person name="Enomoto A."/>
            <person name="Kondo K."/>
            <person name="Tanaka S."/>
            <person name="Hara Y."/>
            <person name="Koshikawa S."/>
            <person name="Sagara H."/>
            <person name="Miura T."/>
            <person name="Yokobori S."/>
            <person name="Miyagawa K."/>
            <person name="Suzuki Y."/>
            <person name="Kubo T."/>
            <person name="Oyama M."/>
            <person name="Kohara Y."/>
            <person name="Fujiyama A."/>
            <person name="Arakawa K."/>
            <person name="Katayama T."/>
            <person name="Toyoda A."/>
            <person name="Kunieda T."/>
        </authorList>
    </citation>
    <scope>NUCLEOTIDE SEQUENCE [LARGE SCALE GENOMIC DNA]</scope>
    <source>
        <strain evidence="1 2">YOKOZUNA-1</strain>
    </source>
</reference>
<dbReference type="EMBL" id="BDGG01000014">
    <property type="protein sequence ID" value="GAV07236.1"/>
    <property type="molecule type" value="Genomic_DNA"/>
</dbReference>
<dbReference type="AlphaFoldDB" id="A0A1D1W1T9"/>
<comment type="caution">
    <text evidence="1">The sequence shown here is derived from an EMBL/GenBank/DDBJ whole genome shotgun (WGS) entry which is preliminary data.</text>
</comment>
<gene>
    <name evidence="1" type="primary">RvY_17101-1</name>
    <name evidence="1" type="synonym">RvY_17101.1</name>
    <name evidence="1" type="ORF">RvY_17101</name>
</gene>
<dbReference type="Proteomes" id="UP000186922">
    <property type="component" value="Unassembled WGS sequence"/>
</dbReference>
<name>A0A1D1W1T9_RAMVA</name>
<proteinExistence type="predicted"/>
<accession>A0A1D1W1T9</accession>
<protein>
    <submittedName>
        <fullName evidence="1">Uncharacterized protein</fullName>
    </submittedName>
</protein>
<keyword evidence="2" id="KW-1185">Reference proteome</keyword>
<organism evidence="1 2">
    <name type="scientific">Ramazzottius varieornatus</name>
    <name type="common">Water bear</name>
    <name type="synonym">Tardigrade</name>
    <dbReference type="NCBI Taxonomy" id="947166"/>
    <lineage>
        <taxon>Eukaryota</taxon>
        <taxon>Metazoa</taxon>
        <taxon>Ecdysozoa</taxon>
        <taxon>Tardigrada</taxon>
        <taxon>Eutardigrada</taxon>
        <taxon>Parachela</taxon>
        <taxon>Hypsibioidea</taxon>
        <taxon>Ramazzottiidae</taxon>
        <taxon>Ramazzottius</taxon>
    </lineage>
</organism>
<evidence type="ECO:0000313" key="1">
    <source>
        <dbReference type="EMBL" id="GAV07236.1"/>
    </source>
</evidence>
<sequence>MYGRNSKEHTDGHSSKFLSADWRNACGRSIPANGAKWGPLGEVRDLGSASFGVYYRDDVNRFIGVVICKH</sequence>